<protein>
    <submittedName>
        <fullName evidence="1">Uncharacterized protein</fullName>
    </submittedName>
</protein>
<sequence>MLFVGGPHHAQRVLMGRPEFQMALEQPSGERVTYCRHMLEAALRDGRWMNIATYAPVGTSDDEFARLVMDVARLR</sequence>
<dbReference type="Proteomes" id="UP000680514">
    <property type="component" value="Chromosome"/>
</dbReference>
<organism evidence="1 2">
    <name type="scientific">Lysobacter helvus</name>
    <dbReference type="NCBI Taxonomy" id="2675059"/>
    <lineage>
        <taxon>Bacteria</taxon>
        <taxon>Pseudomonadati</taxon>
        <taxon>Pseudomonadota</taxon>
        <taxon>Gammaproteobacteria</taxon>
        <taxon>Lysobacterales</taxon>
        <taxon>Lysobacteraceae</taxon>
        <taxon>Lysobacter</taxon>
    </lineage>
</organism>
<accession>A0ABM7QF46</accession>
<name>A0ABM7QF46_9GAMM</name>
<evidence type="ECO:0000313" key="1">
    <source>
        <dbReference type="EMBL" id="BCT96172.1"/>
    </source>
</evidence>
<dbReference type="EMBL" id="AP024546">
    <property type="protein sequence ID" value="BCT96172.1"/>
    <property type="molecule type" value="Genomic_DNA"/>
</dbReference>
<proteinExistence type="predicted"/>
<reference evidence="1 2" key="1">
    <citation type="submission" date="2021-03" db="EMBL/GenBank/DDBJ databases">
        <title>Complete Genome Sequences of Two Lysobacter Strains Isolated from Sea Water (Lysobacter caseinilyticus) and Soil (Lysobacter helvus) in South Korea.</title>
        <authorList>
            <person name="Watanabe Y."/>
            <person name="Arakawa K."/>
        </authorList>
    </citation>
    <scope>NUCLEOTIDE SEQUENCE [LARGE SCALE GENOMIC DNA]</scope>
    <source>
        <strain evidence="1 2">D10</strain>
    </source>
</reference>
<evidence type="ECO:0000313" key="2">
    <source>
        <dbReference type="Proteomes" id="UP000680514"/>
    </source>
</evidence>
<gene>
    <name evidence="1" type="ORF">LYSHEL_20430</name>
</gene>
<keyword evidence="2" id="KW-1185">Reference proteome</keyword>